<feature type="binding site" description="axial binding residue" evidence="17">
    <location>
        <position position="191"/>
    </location>
    <ligand>
        <name>heme b</name>
        <dbReference type="ChEBI" id="CHEBI:60344"/>
    </ligand>
    <ligandPart>
        <name>Fe</name>
        <dbReference type="ChEBI" id="CHEBI:18248"/>
    </ligandPart>
</feature>
<evidence type="ECO:0000256" key="15">
    <source>
        <dbReference type="PIRSR" id="PIRSR600823-1"/>
    </source>
</evidence>
<keyword evidence="14 20" id="KW-0376">Hydrogen peroxide</keyword>
<keyword evidence="8 20" id="KW-0732">Signal</keyword>
<dbReference type="GO" id="GO:0006979">
    <property type="term" value="P:response to oxidative stress"/>
    <property type="evidence" value="ECO:0007669"/>
    <property type="project" value="InterPro"/>
</dbReference>
<feature type="binding site" evidence="17">
    <location>
        <position position="236"/>
    </location>
    <ligand>
        <name>Ca(2+)</name>
        <dbReference type="ChEBI" id="CHEBI:29108"/>
        <label>2</label>
    </ligand>
</feature>
<evidence type="ECO:0000256" key="1">
    <source>
        <dbReference type="ARBA" id="ARBA00000189"/>
    </source>
</evidence>
<comment type="subcellular location">
    <subcellularLocation>
        <location evidence="20">Secreted</location>
    </subcellularLocation>
</comment>
<comment type="cofactor">
    <cofactor evidence="17 20">
        <name>Ca(2+)</name>
        <dbReference type="ChEBI" id="CHEBI:29108"/>
    </cofactor>
    <text evidence="17 20">Binds 2 calcium ions per subunit.</text>
</comment>
<evidence type="ECO:0000256" key="11">
    <source>
        <dbReference type="ARBA" id="ARBA00023004"/>
    </source>
</evidence>
<evidence type="ECO:0000256" key="2">
    <source>
        <dbReference type="ARBA" id="ARBA00002322"/>
    </source>
</evidence>
<feature type="binding site" evidence="17">
    <location>
        <position position="65"/>
    </location>
    <ligand>
        <name>Ca(2+)</name>
        <dbReference type="ChEBI" id="CHEBI:29108"/>
        <label>1</label>
    </ligand>
</feature>
<evidence type="ECO:0000313" key="22">
    <source>
        <dbReference type="Proteomes" id="UP000813463"/>
    </source>
</evidence>
<dbReference type="Proteomes" id="UP000813463">
    <property type="component" value="Chromosome 5"/>
</dbReference>
<evidence type="ECO:0000256" key="4">
    <source>
        <dbReference type="ARBA" id="ARBA00022525"/>
    </source>
</evidence>
<dbReference type="GO" id="GO:0140825">
    <property type="term" value="F:lactoperoxidase activity"/>
    <property type="evidence" value="ECO:0007669"/>
    <property type="project" value="UniProtKB-EC"/>
</dbReference>
<dbReference type="PRINTS" id="PR00461">
    <property type="entry name" value="PLPEROXIDASE"/>
</dbReference>
<feature type="binding site" evidence="17">
    <location>
        <position position="74"/>
    </location>
    <ligand>
        <name>Ca(2+)</name>
        <dbReference type="ChEBI" id="CHEBI:29108"/>
        <label>1</label>
    </ligand>
</feature>
<comment type="function">
    <text evidence="2">Removal of H(2)O(2), oxidation of toxic reductants, biosynthesis and degradation of lignin, suberization, auxin catabolism, response to environmental stresses such as wounding, pathogen attack and oxidative stress. These functions might be dependent on each isozyme/isoform in each plant tissue.</text>
</comment>
<evidence type="ECO:0000256" key="9">
    <source>
        <dbReference type="ARBA" id="ARBA00022837"/>
    </source>
</evidence>
<feature type="disulfide bond" evidence="19">
    <location>
        <begin position="66"/>
        <end position="71"/>
    </location>
</feature>
<dbReference type="InterPro" id="IPR002016">
    <property type="entry name" value="Haem_peroxidase"/>
</dbReference>
<keyword evidence="10 20" id="KW-0560">Oxidoreductase</keyword>
<feature type="disulfide bond" evidence="19">
    <location>
        <begin position="33"/>
        <end position="113"/>
    </location>
</feature>
<feature type="binding site" evidence="17">
    <location>
        <position position="68"/>
    </location>
    <ligand>
        <name>Ca(2+)</name>
        <dbReference type="ChEBI" id="CHEBI:29108"/>
        <label>1</label>
    </ligand>
</feature>
<evidence type="ECO:0000256" key="10">
    <source>
        <dbReference type="ARBA" id="ARBA00023002"/>
    </source>
</evidence>
<dbReference type="GO" id="GO:0020037">
    <property type="term" value="F:heme binding"/>
    <property type="evidence" value="ECO:0007669"/>
    <property type="project" value="InterPro"/>
</dbReference>
<dbReference type="InterPro" id="IPR000823">
    <property type="entry name" value="Peroxidase_pln"/>
</dbReference>
<reference evidence="23" key="2">
    <citation type="submission" date="2025-08" db="UniProtKB">
        <authorList>
            <consortium name="RefSeq"/>
        </authorList>
    </citation>
    <scope>IDENTIFICATION</scope>
    <source>
        <tissue evidence="23">Leaf</tissue>
    </source>
</reference>
<dbReference type="PROSITE" id="PS50873">
    <property type="entry name" value="PEROXIDASE_4"/>
    <property type="match status" value="1"/>
</dbReference>
<feature type="signal peptide" evidence="20">
    <location>
        <begin position="1"/>
        <end position="22"/>
    </location>
</feature>
<feature type="binding site" evidence="17">
    <location>
        <position position="239"/>
    </location>
    <ligand>
        <name>Ca(2+)</name>
        <dbReference type="ChEBI" id="CHEBI:29108"/>
        <label>2</label>
    </ligand>
</feature>
<dbReference type="KEGG" id="soe:110805575"/>
<feature type="site" description="Transition state stabilizer" evidence="18">
    <location>
        <position position="60"/>
    </location>
</feature>
<feature type="disulfide bond" evidence="19">
    <location>
        <begin position="119"/>
        <end position="314"/>
    </location>
</feature>
<dbReference type="RefSeq" id="XP_021866882.2">
    <property type="nucleotide sequence ID" value="XM_022011190.2"/>
</dbReference>
<dbReference type="GO" id="GO:0046872">
    <property type="term" value="F:metal ion binding"/>
    <property type="evidence" value="ECO:0007669"/>
    <property type="project" value="UniProtKB-KW"/>
</dbReference>
<dbReference type="SUPFAM" id="SSF48113">
    <property type="entry name" value="Heme-dependent peroxidases"/>
    <property type="match status" value="1"/>
</dbReference>
<evidence type="ECO:0000259" key="21">
    <source>
        <dbReference type="PROSITE" id="PS50873"/>
    </source>
</evidence>
<dbReference type="EC" id="1.11.1.7" evidence="3 20"/>
<evidence type="ECO:0000256" key="19">
    <source>
        <dbReference type="PIRSR" id="PIRSR600823-5"/>
    </source>
</evidence>
<dbReference type="Pfam" id="PF00141">
    <property type="entry name" value="peroxidase"/>
    <property type="match status" value="1"/>
</dbReference>
<dbReference type="Gene3D" id="1.10.520.10">
    <property type="match status" value="1"/>
</dbReference>
<comment type="cofactor">
    <cofactor evidence="17 20">
        <name>heme b</name>
        <dbReference type="ChEBI" id="CHEBI:60344"/>
    </cofactor>
    <text evidence="17 20">Binds 1 heme b (iron(II)-protoporphyrin IX) group per subunit.</text>
</comment>
<organism evidence="22 23">
    <name type="scientific">Spinacia oleracea</name>
    <name type="common">Spinach</name>
    <dbReference type="NCBI Taxonomy" id="3562"/>
    <lineage>
        <taxon>Eukaryota</taxon>
        <taxon>Viridiplantae</taxon>
        <taxon>Streptophyta</taxon>
        <taxon>Embryophyta</taxon>
        <taxon>Tracheophyta</taxon>
        <taxon>Spermatophyta</taxon>
        <taxon>Magnoliopsida</taxon>
        <taxon>eudicotyledons</taxon>
        <taxon>Gunneridae</taxon>
        <taxon>Pentapetalae</taxon>
        <taxon>Caryophyllales</taxon>
        <taxon>Chenopodiaceae</taxon>
        <taxon>Chenopodioideae</taxon>
        <taxon>Anserineae</taxon>
        <taxon>Spinacia</taxon>
    </lineage>
</organism>
<feature type="chain" id="PRO_5044963776" description="Peroxidase" evidence="20">
    <location>
        <begin position="23"/>
        <end position="321"/>
    </location>
</feature>
<dbReference type="InterPro" id="IPR010255">
    <property type="entry name" value="Haem_peroxidase_sf"/>
</dbReference>
<feature type="binding site" evidence="17">
    <location>
        <position position="86"/>
    </location>
    <ligand>
        <name>Ca(2+)</name>
        <dbReference type="ChEBI" id="CHEBI:29108"/>
        <label>1</label>
    </ligand>
</feature>
<dbReference type="Gene3D" id="1.10.420.10">
    <property type="entry name" value="Peroxidase, domain 2"/>
    <property type="match status" value="1"/>
</dbReference>
<feature type="active site" description="Proton acceptor" evidence="15">
    <location>
        <position position="64"/>
    </location>
</feature>
<dbReference type="GO" id="GO:0042744">
    <property type="term" value="P:hydrogen peroxide catabolic process"/>
    <property type="evidence" value="ECO:0007669"/>
    <property type="project" value="UniProtKB-KW"/>
</dbReference>
<evidence type="ECO:0000256" key="6">
    <source>
        <dbReference type="ARBA" id="ARBA00022617"/>
    </source>
</evidence>
<dbReference type="GO" id="GO:0004601">
    <property type="term" value="F:peroxidase activity"/>
    <property type="evidence" value="ECO:0000318"/>
    <property type="project" value="GO_Central"/>
</dbReference>
<accession>A0A9R0JGW2</accession>
<evidence type="ECO:0000256" key="12">
    <source>
        <dbReference type="ARBA" id="ARBA00023157"/>
    </source>
</evidence>
<evidence type="ECO:0000256" key="5">
    <source>
        <dbReference type="ARBA" id="ARBA00022559"/>
    </source>
</evidence>
<keyword evidence="11 17" id="KW-0408">Iron</keyword>
<evidence type="ECO:0000256" key="14">
    <source>
        <dbReference type="ARBA" id="ARBA00023324"/>
    </source>
</evidence>
<evidence type="ECO:0000256" key="17">
    <source>
        <dbReference type="PIRSR" id="PIRSR600823-3"/>
    </source>
</evidence>
<feature type="binding site" evidence="17">
    <location>
        <position position="72"/>
    </location>
    <ligand>
        <name>Ca(2+)</name>
        <dbReference type="ChEBI" id="CHEBI:29108"/>
        <label>1</label>
    </ligand>
</feature>
<sequence>MASLLFLQWCMIYILFGSVAFAQLSDNFYSKSCPQVFSIIEDEVKYAINKEPRMGASLLRLQFHDCGVSGCDASILLDETPTSSSEKSAMINLNSARGFEVIDTIKARLEKACPGVVSCADIITIVARDCVSTLGGPSYTVPLGRRDSTDSHKFKADLLVPVFLAGLHAQIFAFKLKGISKTEFVALTGAHTVGMARCTSYRDHIYDDNNIDPVFAASLQANCPKEGGDNNTTPIDSTTPFVFDNAYFINLMNKKGVLPTDQALYTGEGGPTDAIVANYSSSKDNFFKDFVTAILKFGQLGVLTGTDGEIRTNCRKVNTAN</sequence>
<dbReference type="AlphaFoldDB" id="A0A9R0JGW2"/>
<evidence type="ECO:0000256" key="18">
    <source>
        <dbReference type="PIRSR" id="PIRSR600823-4"/>
    </source>
</evidence>
<evidence type="ECO:0000256" key="8">
    <source>
        <dbReference type="ARBA" id="ARBA00022729"/>
    </source>
</evidence>
<feature type="binding site" evidence="16">
    <location>
        <position position="161"/>
    </location>
    <ligand>
        <name>substrate</name>
    </ligand>
</feature>
<dbReference type="CDD" id="cd00693">
    <property type="entry name" value="secretory_peroxidase"/>
    <property type="match status" value="1"/>
</dbReference>
<feature type="binding site" evidence="17">
    <location>
        <position position="244"/>
    </location>
    <ligand>
        <name>Ca(2+)</name>
        <dbReference type="ChEBI" id="CHEBI:29108"/>
        <label>2</label>
    </ligand>
</feature>
<keyword evidence="22" id="KW-1185">Reference proteome</keyword>
<dbReference type="GO" id="GO:0009505">
    <property type="term" value="C:plant-type cell wall"/>
    <property type="evidence" value="ECO:0000318"/>
    <property type="project" value="GO_Central"/>
</dbReference>
<name>A0A9R0JGW2_SPIOL</name>
<keyword evidence="7 17" id="KW-0479">Metal-binding</keyword>
<keyword evidence="9 17" id="KW-0106">Calcium</keyword>
<evidence type="ECO:0000256" key="13">
    <source>
        <dbReference type="ARBA" id="ARBA00023180"/>
    </source>
</evidence>
<dbReference type="InterPro" id="IPR019794">
    <property type="entry name" value="Peroxidases_AS"/>
</dbReference>
<dbReference type="PRINTS" id="PR00458">
    <property type="entry name" value="PEROXIDASE"/>
</dbReference>
<feature type="binding site" evidence="17">
    <location>
        <position position="70"/>
    </location>
    <ligand>
        <name>Ca(2+)</name>
        <dbReference type="ChEBI" id="CHEBI:29108"/>
        <label>1</label>
    </ligand>
</feature>
<evidence type="ECO:0000256" key="16">
    <source>
        <dbReference type="PIRSR" id="PIRSR600823-2"/>
    </source>
</evidence>
<comment type="similarity">
    <text evidence="20">Belongs to the peroxidase family. Classical plant (class III) peroxidase subfamily.</text>
</comment>
<feature type="binding site" evidence="17">
    <location>
        <position position="192"/>
    </location>
    <ligand>
        <name>Ca(2+)</name>
        <dbReference type="ChEBI" id="CHEBI:29108"/>
        <label>2</label>
    </ligand>
</feature>
<keyword evidence="6 20" id="KW-0349">Heme</keyword>
<reference evidence="22" key="1">
    <citation type="journal article" date="2021" name="Nat. Commun.">
        <title>Genomic analyses provide insights into spinach domestication and the genetic basis of agronomic traits.</title>
        <authorList>
            <person name="Cai X."/>
            <person name="Sun X."/>
            <person name="Xu C."/>
            <person name="Sun H."/>
            <person name="Wang X."/>
            <person name="Ge C."/>
            <person name="Zhang Z."/>
            <person name="Wang Q."/>
            <person name="Fei Z."/>
            <person name="Jiao C."/>
            <person name="Wang Q."/>
        </authorList>
    </citation>
    <scope>NUCLEOTIDE SEQUENCE [LARGE SCALE GENOMIC DNA]</scope>
    <source>
        <strain evidence="22">cv. Varoflay</strain>
    </source>
</reference>
<evidence type="ECO:0000256" key="3">
    <source>
        <dbReference type="ARBA" id="ARBA00012313"/>
    </source>
</evidence>
<comment type="catalytic activity">
    <reaction evidence="1 20">
        <text>2 a phenolic donor + H2O2 = 2 a phenolic radical donor + 2 H2O</text>
        <dbReference type="Rhea" id="RHEA:56136"/>
        <dbReference type="ChEBI" id="CHEBI:15377"/>
        <dbReference type="ChEBI" id="CHEBI:16240"/>
        <dbReference type="ChEBI" id="CHEBI:139520"/>
        <dbReference type="ChEBI" id="CHEBI:139521"/>
        <dbReference type="EC" id="1.11.1.7"/>
    </reaction>
</comment>
<dbReference type="PANTHER" id="PTHR31388:SF264">
    <property type="entry name" value="PEROXIDASE 59"/>
    <property type="match status" value="1"/>
</dbReference>
<evidence type="ECO:0000313" key="23">
    <source>
        <dbReference type="RefSeq" id="XP_021866882.2"/>
    </source>
</evidence>
<protein>
    <recommendedName>
        <fullName evidence="3 20">Peroxidase</fullName>
        <ecNumber evidence="3 20">1.11.1.7</ecNumber>
    </recommendedName>
</protein>
<dbReference type="InterPro" id="IPR033905">
    <property type="entry name" value="Secretory_peroxidase"/>
</dbReference>
<keyword evidence="13" id="KW-0325">Glycoprotein</keyword>
<feature type="disulfide bond" evidence="19">
    <location>
        <begin position="198"/>
        <end position="223"/>
    </location>
</feature>
<feature type="domain" description="Plant heme peroxidase family profile" evidence="21">
    <location>
        <begin position="23"/>
        <end position="318"/>
    </location>
</feature>
<keyword evidence="12 19" id="KW-1015">Disulfide bond</keyword>
<keyword evidence="4 20" id="KW-0964">Secreted</keyword>
<evidence type="ECO:0000256" key="20">
    <source>
        <dbReference type="RuleBase" id="RU362060"/>
    </source>
</evidence>
<gene>
    <name evidence="23" type="primary">LOC110805575</name>
</gene>
<evidence type="ECO:0000256" key="7">
    <source>
        <dbReference type="ARBA" id="ARBA00022723"/>
    </source>
</evidence>
<keyword evidence="5 20" id="KW-0575">Peroxidase</keyword>
<dbReference type="PROSITE" id="PS00436">
    <property type="entry name" value="PEROXIDASE_2"/>
    <property type="match status" value="1"/>
</dbReference>
<proteinExistence type="inferred from homology"/>
<dbReference type="GeneID" id="110805575"/>
<dbReference type="PANTHER" id="PTHR31388">
    <property type="entry name" value="PEROXIDASE 72-RELATED"/>
    <property type="match status" value="1"/>
</dbReference>